<dbReference type="PIRSF" id="PIRSF003095">
    <property type="entry name" value="Trigger_factor"/>
    <property type="match status" value="1"/>
</dbReference>
<dbReference type="InterPro" id="IPR001179">
    <property type="entry name" value="PPIase_FKBP_dom"/>
</dbReference>
<accession>A0A172YEL5</accession>
<sequence>MQVSVETTSAIGRRLTIQVPAAQVDQAVDARLQQTARNVKLKGFRPGKVPMKVVRSRFGSEARSEAVGELIRQNYVQALTQESLNPAGFPEIEPTVNEPGKDLEFVASIEVYPQIELVGIEGAEIERPKAEITDADVDEMVETLRKQAADWSVVERAAEDGDQVTIDFEGFIGDEAFEGGKGEGHKLVLGSASFIPGFEGQLVGASAGDEPTLSVTFPADYQAEHLAGKEATFKTKVHKVEAQSLPEIDAEFTKRFGVESGDLAEFKAEVRKNMQRELDSAVENRVKQQVIDALKSANPIEVPKALVQQEIDALKRQAAQQFGLGDDFDVTQLPNELFEEQGRSRVQVGLLLAEVISQQGVEASDEEIRAFAERVAQQYQQPEQVVEQYLANEQMKNQLKSAVLENKSVEKLLEQAKVSEVEMSYQDALAAAQAKEEDEQDADADAEEKQTQA</sequence>
<gene>
    <name evidence="11" type="primary">tig</name>
    <name evidence="16" type="ORF">A5892_09740</name>
</gene>
<dbReference type="KEGG" id="haa:A5892_09740"/>
<dbReference type="EMBL" id="CP015243">
    <property type="protein sequence ID" value="ANF57710.1"/>
    <property type="molecule type" value="Genomic_DNA"/>
</dbReference>
<dbReference type="GO" id="GO:0043335">
    <property type="term" value="P:protein unfolding"/>
    <property type="evidence" value="ECO:0007669"/>
    <property type="project" value="TreeGrafter"/>
</dbReference>
<comment type="function">
    <text evidence="11">Involved in protein export. Acts as a chaperone by maintaining the newly synthesized protein in an open conformation. Functions as a peptidyl-prolyl cis-trans isomerase.</text>
</comment>
<dbReference type="HAMAP" id="MF_00303">
    <property type="entry name" value="Trigger_factor_Tig"/>
    <property type="match status" value="1"/>
</dbReference>
<dbReference type="Pfam" id="PF00254">
    <property type="entry name" value="FKBP_C"/>
    <property type="match status" value="1"/>
</dbReference>
<keyword evidence="5 11" id="KW-0132">Cell division</keyword>
<keyword evidence="7 11" id="KW-0143">Chaperone</keyword>
<dbReference type="Pfam" id="PF05698">
    <property type="entry name" value="Trigger_C"/>
    <property type="match status" value="1"/>
</dbReference>
<dbReference type="InterPro" id="IPR005215">
    <property type="entry name" value="Trig_fac"/>
</dbReference>
<evidence type="ECO:0000256" key="9">
    <source>
        <dbReference type="ARBA" id="ARBA00023306"/>
    </source>
</evidence>
<dbReference type="InterPro" id="IPR037041">
    <property type="entry name" value="Trigger_fac_C_sf"/>
</dbReference>
<dbReference type="Pfam" id="PF05697">
    <property type="entry name" value="Trigger_N"/>
    <property type="match status" value="1"/>
</dbReference>
<evidence type="ECO:0000256" key="2">
    <source>
        <dbReference type="ARBA" id="ARBA00005464"/>
    </source>
</evidence>
<dbReference type="GO" id="GO:0003755">
    <property type="term" value="F:peptidyl-prolyl cis-trans isomerase activity"/>
    <property type="evidence" value="ECO:0007669"/>
    <property type="project" value="UniProtKB-UniRule"/>
</dbReference>
<dbReference type="Gene3D" id="3.10.50.40">
    <property type="match status" value="1"/>
</dbReference>
<feature type="domain" description="PPIase FKBP-type" evidence="15">
    <location>
        <begin position="161"/>
        <end position="246"/>
    </location>
</feature>
<keyword evidence="17" id="KW-1185">Reference proteome</keyword>
<dbReference type="InterPro" id="IPR008880">
    <property type="entry name" value="Trigger_fac_C"/>
</dbReference>
<evidence type="ECO:0000313" key="17">
    <source>
        <dbReference type="Proteomes" id="UP000077875"/>
    </source>
</evidence>
<evidence type="ECO:0000256" key="4">
    <source>
        <dbReference type="ARBA" id="ARBA00016902"/>
    </source>
</evidence>
<evidence type="ECO:0000256" key="3">
    <source>
        <dbReference type="ARBA" id="ARBA00013194"/>
    </source>
</evidence>
<dbReference type="InterPro" id="IPR036611">
    <property type="entry name" value="Trigger_fac_ribosome-bd_sf"/>
</dbReference>
<keyword evidence="6 11" id="KW-0697">Rotamase</keyword>
<comment type="similarity">
    <text evidence="2 11 13">Belongs to the FKBP-type PPIase family. Tig subfamily.</text>
</comment>
<protein>
    <recommendedName>
        <fullName evidence="4 11">Trigger factor</fullName>
        <shortName evidence="11">TF</shortName>
        <ecNumber evidence="3 11">5.2.1.8</ecNumber>
    </recommendedName>
    <alternativeName>
        <fullName evidence="10 11">PPIase</fullName>
    </alternativeName>
</protein>
<dbReference type="InterPro" id="IPR008881">
    <property type="entry name" value="Trigger_fac_ribosome-bd_bac"/>
</dbReference>
<evidence type="ECO:0000256" key="12">
    <source>
        <dbReference type="PROSITE-ProRule" id="PRU00277"/>
    </source>
</evidence>
<dbReference type="InterPro" id="IPR046357">
    <property type="entry name" value="PPIase_dom_sf"/>
</dbReference>
<comment type="catalytic activity">
    <reaction evidence="1 11 12">
        <text>[protein]-peptidylproline (omega=180) = [protein]-peptidylproline (omega=0)</text>
        <dbReference type="Rhea" id="RHEA:16237"/>
        <dbReference type="Rhea" id="RHEA-COMP:10747"/>
        <dbReference type="Rhea" id="RHEA-COMP:10748"/>
        <dbReference type="ChEBI" id="CHEBI:83833"/>
        <dbReference type="ChEBI" id="CHEBI:83834"/>
        <dbReference type="EC" id="5.2.1.8"/>
    </reaction>
</comment>
<proteinExistence type="inferred from homology"/>
<dbReference type="GO" id="GO:0043022">
    <property type="term" value="F:ribosome binding"/>
    <property type="evidence" value="ECO:0007669"/>
    <property type="project" value="TreeGrafter"/>
</dbReference>
<keyword evidence="11" id="KW-0963">Cytoplasm</keyword>
<dbReference type="STRING" id="376489.A5892_09740"/>
<dbReference type="Gene3D" id="1.10.3120.10">
    <property type="entry name" value="Trigger factor, C-terminal domain"/>
    <property type="match status" value="1"/>
</dbReference>
<evidence type="ECO:0000256" key="5">
    <source>
        <dbReference type="ARBA" id="ARBA00022618"/>
    </source>
</evidence>
<dbReference type="PANTHER" id="PTHR30560">
    <property type="entry name" value="TRIGGER FACTOR CHAPERONE AND PEPTIDYL-PROLYL CIS/TRANS ISOMERASE"/>
    <property type="match status" value="1"/>
</dbReference>
<keyword evidence="8 11" id="KW-0413">Isomerase</keyword>
<feature type="region of interest" description="Disordered" evidence="14">
    <location>
        <begin position="427"/>
        <end position="453"/>
    </location>
</feature>
<organism evidence="16 17">
    <name type="scientific">Halotalea alkalilenta</name>
    <dbReference type="NCBI Taxonomy" id="376489"/>
    <lineage>
        <taxon>Bacteria</taxon>
        <taxon>Pseudomonadati</taxon>
        <taxon>Pseudomonadota</taxon>
        <taxon>Gammaproteobacteria</taxon>
        <taxon>Oceanospirillales</taxon>
        <taxon>Halomonadaceae</taxon>
        <taxon>Halotalea</taxon>
    </lineage>
</organism>
<evidence type="ECO:0000256" key="8">
    <source>
        <dbReference type="ARBA" id="ARBA00023235"/>
    </source>
</evidence>
<dbReference type="GO" id="GO:0015031">
    <property type="term" value="P:protein transport"/>
    <property type="evidence" value="ECO:0007669"/>
    <property type="project" value="UniProtKB-UniRule"/>
</dbReference>
<evidence type="ECO:0000313" key="16">
    <source>
        <dbReference type="EMBL" id="ANF57710.1"/>
    </source>
</evidence>
<dbReference type="GO" id="GO:0051083">
    <property type="term" value="P:'de novo' cotranslational protein folding"/>
    <property type="evidence" value="ECO:0007669"/>
    <property type="project" value="TreeGrafter"/>
</dbReference>
<dbReference type="NCBIfam" id="TIGR00115">
    <property type="entry name" value="tig"/>
    <property type="match status" value="1"/>
</dbReference>
<dbReference type="GO" id="GO:0051301">
    <property type="term" value="P:cell division"/>
    <property type="evidence" value="ECO:0007669"/>
    <property type="project" value="UniProtKB-KW"/>
</dbReference>
<evidence type="ECO:0000256" key="10">
    <source>
        <dbReference type="ARBA" id="ARBA00029986"/>
    </source>
</evidence>
<dbReference type="GO" id="GO:0005737">
    <property type="term" value="C:cytoplasm"/>
    <property type="evidence" value="ECO:0007669"/>
    <property type="project" value="UniProtKB-SubCell"/>
</dbReference>
<dbReference type="AlphaFoldDB" id="A0A172YEL5"/>
<comment type="domain">
    <text evidence="11">Consists of 3 domains; the N-terminus binds the ribosome, the middle domain has PPIase activity, while the C-terminus has intrinsic chaperone activity on its own.</text>
</comment>
<dbReference type="SUPFAM" id="SSF102735">
    <property type="entry name" value="Trigger factor ribosome-binding domain"/>
    <property type="match status" value="1"/>
</dbReference>
<dbReference type="Proteomes" id="UP000077875">
    <property type="component" value="Chromosome"/>
</dbReference>
<comment type="subcellular location">
    <subcellularLocation>
        <location evidence="11">Cytoplasm</location>
    </subcellularLocation>
    <text evidence="11">About half TF is bound to the ribosome near the polypeptide exit tunnel while the other half is free in the cytoplasm.</text>
</comment>
<dbReference type="SUPFAM" id="SSF109998">
    <property type="entry name" value="Triger factor/SurA peptide-binding domain-like"/>
    <property type="match status" value="1"/>
</dbReference>
<dbReference type="SUPFAM" id="SSF54534">
    <property type="entry name" value="FKBP-like"/>
    <property type="match status" value="1"/>
</dbReference>
<dbReference type="FunFam" id="3.10.50.40:FF:000001">
    <property type="entry name" value="Trigger factor"/>
    <property type="match status" value="1"/>
</dbReference>
<evidence type="ECO:0000256" key="11">
    <source>
        <dbReference type="HAMAP-Rule" id="MF_00303"/>
    </source>
</evidence>
<name>A0A172YEL5_9GAMM</name>
<dbReference type="PANTHER" id="PTHR30560:SF3">
    <property type="entry name" value="TRIGGER FACTOR-LIKE PROTEIN TIG, CHLOROPLASTIC"/>
    <property type="match status" value="1"/>
</dbReference>
<evidence type="ECO:0000256" key="14">
    <source>
        <dbReference type="SAM" id="MobiDB-lite"/>
    </source>
</evidence>
<evidence type="ECO:0000259" key="15">
    <source>
        <dbReference type="PROSITE" id="PS50059"/>
    </source>
</evidence>
<keyword evidence="9 11" id="KW-0131">Cell cycle</keyword>
<dbReference type="EC" id="5.2.1.8" evidence="3 11"/>
<feature type="compositionally biased region" description="Acidic residues" evidence="14">
    <location>
        <begin position="436"/>
        <end position="446"/>
    </location>
</feature>
<reference evidence="16 17" key="1">
    <citation type="submission" date="2016-04" db="EMBL/GenBank/DDBJ databases">
        <title>Complete Genome Sequence of Halotalea alkalilenta IHB B 13600.</title>
        <authorList>
            <person name="Swarnkar M.K."/>
            <person name="Sharma A."/>
            <person name="Kaushal K."/>
            <person name="Soni R."/>
            <person name="Rana S."/>
            <person name="Singh A.K."/>
            <person name="Gulati A."/>
        </authorList>
    </citation>
    <scope>NUCLEOTIDE SEQUENCE [LARGE SCALE GENOMIC DNA]</scope>
    <source>
        <strain evidence="16 17">IHB B 13600</strain>
    </source>
</reference>
<dbReference type="Gene3D" id="3.30.70.1050">
    <property type="entry name" value="Trigger factor ribosome-binding domain"/>
    <property type="match status" value="1"/>
</dbReference>
<evidence type="ECO:0000256" key="6">
    <source>
        <dbReference type="ARBA" id="ARBA00023110"/>
    </source>
</evidence>
<dbReference type="RefSeq" id="WP_064122638.1">
    <property type="nucleotide sequence ID" value="NZ_CP015243.1"/>
</dbReference>
<evidence type="ECO:0000256" key="13">
    <source>
        <dbReference type="RuleBase" id="RU003914"/>
    </source>
</evidence>
<evidence type="ECO:0000256" key="7">
    <source>
        <dbReference type="ARBA" id="ARBA00023186"/>
    </source>
</evidence>
<dbReference type="GO" id="GO:0044183">
    <property type="term" value="F:protein folding chaperone"/>
    <property type="evidence" value="ECO:0007669"/>
    <property type="project" value="TreeGrafter"/>
</dbReference>
<dbReference type="InterPro" id="IPR027304">
    <property type="entry name" value="Trigger_fact/SurA_dom_sf"/>
</dbReference>
<dbReference type="PROSITE" id="PS50059">
    <property type="entry name" value="FKBP_PPIASE"/>
    <property type="match status" value="1"/>
</dbReference>
<evidence type="ECO:0000256" key="1">
    <source>
        <dbReference type="ARBA" id="ARBA00000971"/>
    </source>
</evidence>